<name>J9DGE7_EDHAE</name>
<dbReference type="InParanoid" id="J9DGE7"/>
<dbReference type="VEuPathDB" id="MicrosporidiaDB:EDEG_03787"/>
<reference evidence="1 2" key="1">
    <citation type="submission" date="2011-08" db="EMBL/GenBank/DDBJ databases">
        <authorList>
            <person name="Liu Z.J."/>
            <person name="Shi F.L."/>
            <person name="Lu J.Q."/>
            <person name="Li M."/>
            <person name="Wang Z.L."/>
        </authorList>
    </citation>
    <scope>NUCLEOTIDE SEQUENCE [LARGE SCALE GENOMIC DNA]</scope>
    <source>
        <strain evidence="1 2">USNM 41457</strain>
    </source>
</reference>
<accession>J9DGE7</accession>
<comment type="caution">
    <text evidence="1">The sequence shown here is derived from an EMBL/GenBank/DDBJ whole genome shotgun (WGS) entry which is preliminary data.</text>
</comment>
<evidence type="ECO:0000313" key="1">
    <source>
        <dbReference type="EMBL" id="EJW01670.1"/>
    </source>
</evidence>
<dbReference type="AlphaFoldDB" id="J9DGE7"/>
<protein>
    <submittedName>
        <fullName evidence="1">Uncharacterized protein</fullName>
    </submittedName>
</protein>
<sequence>MDKIFTECAEKFLVALNNYINSKINYSALEDAYYEYEMGLFDLSSFDTKEMRQFIHNFKKEQFKGACEFERQLRKIEEFIDDSQQNKVDKGDFINKIVSIGHLHGYTKKNIYGRNLPHFPVLGMLQHFEDEEEVEVKQDDEEFMFEF</sequence>
<proteinExistence type="predicted"/>
<gene>
    <name evidence="1" type="ORF">EDEG_03787</name>
</gene>
<evidence type="ECO:0000313" key="2">
    <source>
        <dbReference type="Proteomes" id="UP000003163"/>
    </source>
</evidence>
<keyword evidence="2" id="KW-1185">Reference proteome</keyword>
<dbReference type="Proteomes" id="UP000003163">
    <property type="component" value="Unassembled WGS sequence"/>
</dbReference>
<dbReference type="EMBL" id="AFBI03000123">
    <property type="protein sequence ID" value="EJW01670.1"/>
    <property type="molecule type" value="Genomic_DNA"/>
</dbReference>
<reference evidence="2" key="2">
    <citation type="submission" date="2015-07" db="EMBL/GenBank/DDBJ databases">
        <title>Contrasting host-pathogen interactions and genome evolution in two generalist and specialist microsporidian pathogens of mosquitoes.</title>
        <authorList>
            <consortium name="The Broad Institute Genomics Platform"/>
            <consortium name="The Broad Institute Genome Sequencing Center for Infectious Disease"/>
            <person name="Cuomo C.A."/>
            <person name="Sanscrainte N.D."/>
            <person name="Goldberg J.M."/>
            <person name="Heiman D."/>
            <person name="Young S."/>
            <person name="Zeng Q."/>
            <person name="Becnel J.J."/>
            <person name="Birren B.W."/>
        </authorList>
    </citation>
    <scope>NUCLEOTIDE SEQUENCE [LARGE SCALE GENOMIC DNA]</scope>
    <source>
        <strain evidence="2">USNM 41457</strain>
    </source>
</reference>
<organism evidence="1 2">
    <name type="scientific">Edhazardia aedis (strain USNM 41457)</name>
    <name type="common">Microsporidian parasite</name>
    <dbReference type="NCBI Taxonomy" id="1003232"/>
    <lineage>
        <taxon>Eukaryota</taxon>
        <taxon>Fungi</taxon>
        <taxon>Fungi incertae sedis</taxon>
        <taxon>Microsporidia</taxon>
        <taxon>Edhazardia</taxon>
    </lineage>
</organism>
<dbReference type="HOGENOM" id="CLU_1768022_0_0_1"/>